<protein>
    <submittedName>
        <fullName evidence="6">NTE family protein</fullName>
    </submittedName>
</protein>
<reference evidence="7" key="1">
    <citation type="submission" date="2016-11" db="EMBL/GenBank/DDBJ databases">
        <authorList>
            <person name="Varghese N."/>
            <person name="Submissions S."/>
        </authorList>
    </citation>
    <scope>NUCLEOTIDE SEQUENCE [LARGE SCALE GENOMIC DNA]</scope>
    <source>
        <strain evidence="7">DSM 27619</strain>
    </source>
</reference>
<sequence length="275" mass="31050">MFSYIYSMNFEKIGLVLSGGGTKGIAHAGVLKFLHEKGITVDVLSCCSAGSIVGCLHAVGKKPEEILEFFNSVYFFNWKHFAFNQPGLVSSVIFRNYLNPIFGDMKLGDLDKEVKIVATELVNGTEKIFDNNFKVVDAIIASCSIPGITTPYIIDDEMYCDGGVLNNFPADIIRDDCDKLIGVFVSPPHDIQINDLKSIKAIVSRSYDLLSYRVEKVKFEYCDWFISSQELSTYGTFERRKDRLEQIFNIGYHAAKDSFNESQFYAELNNEKRIV</sequence>
<evidence type="ECO:0000256" key="2">
    <source>
        <dbReference type="ARBA" id="ARBA00022963"/>
    </source>
</evidence>
<keyword evidence="7" id="KW-1185">Reference proteome</keyword>
<dbReference type="EMBL" id="FQUT01000017">
    <property type="protein sequence ID" value="SHG54369.1"/>
    <property type="molecule type" value="Genomic_DNA"/>
</dbReference>
<feature type="domain" description="PNPLA" evidence="5">
    <location>
        <begin position="15"/>
        <end position="174"/>
    </location>
</feature>
<dbReference type="InterPro" id="IPR050301">
    <property type="entry name" value="NTE"/>
</dbReference>
<dbReference type="AlphaFoldDB" id="A0A1M5KPB6"/>
<evidence type="ECO:0000259" key="5">
    <source>
        <dbReference type="PROSITE" id="PS51635"/>
    </source>
</evidence>
<keyword evidence="2 4" id="KW-0442">Lipid degradation</keyword>
<dbReference type="PANTHER" id="PTHR14226:SF29">
    <property type="entry name" value="NEUROPATHY TARGET ESTERASE SWS"/>
    <property type="match status" value="1"/>
</dbReference>
<evidence type="ECO:0000313" key="7">
    <source>
        <dbReference type="Proteomes" id="UP000184518"/>
    </source>
</evidence>
<dbReference type="Pfam" id="PF01734">
    <property type="entry name" value="Patatin"/>
    <property type="match status" value="1"/>
</dbReference>
<proteinExistence type="predicted"/>
<evidence type="ECO:0000256" key="1">
    <source>
        <dbReference type="ARBA" id="ARBA00022801"/>
    </source>
</evidence>
<dbReference type="Proteomes" id="UP000184518">
    <property type="component" value="Unassembled WGS sequence"/>
</dbReference>
<keyword evidence="3 4" id="KW-0443">Lipid metabolism</keyword>
<feature type="active site" description="Nucleophile" evidence="4">
    <location>
        <position position="48"/>
    </location>
</feature>
<dbReference type="Gene3D" id="3.40.1090.10">
    <property type="entry name" value="Cytosolic phospholipase A2 catalytic domain"/>
    <property type="match status" value="2"/>
</dbReference>
<organism evidence="6 7">
    <name type="scientific">Chryseobacterium arachidis</name>
    <dbReference type="NCBI Taxonomy" id="1416778"/>
    <lineage>
        <taxon>Bacteria</taxon>
        <taxon>Pseudomonadati</taxon>
        <taxon>Bacteroidota</taxon>
        <taxon>Flavobacteriia</taxon>
        <taxon>Flavobacteriales</taxon>
        <taxon>Weeksellaceae</taxon>
        <taxon>Chryseobacterium group</taxon>
        <taxon>Chryseobacterium</taxon>
    </lineage>
</organism>
<feature type="active site" description="Proton acceptor" evidence="4">
    <location>
        <position position="161"/>
    </location>
</feature>
<accession>A0A1M5KPB6</accession>
<evidence type="ECO:0000313" key="6">
    <source>
        <dbReference type="EMBL" id="SHG54369.1"/>
    </source>
</evidence>
<name>A0A1M5KPB6_9FLAO</name>
<dbReference type="CDD" id="cd07205">
    <property type="entry name" value="Pat_PNPLA6_PNPLA7_NTE1_like"/>
    <property type="match status" value="1"/>
</dbReference>
<dbReference type="STRING" id="1416778.SAMN05443633_11738"/>
<dbReference type="GO" id="GO:0016042">
    <property type="term" value="P:lipid catabolic process"/>
    <property type="evidence" value="ECO:0007669"/>
    <property type="project" value="UniProtKB-UniRule"/>
</dbReference>
<feature type="short sequence motif" description="GXGXXG" evidence="4">
    <location>
        <begin position="19"/>
        <end position="24"/>
    </location>
</feature>
<dbReference type="PROSITE" id="PS51635">
    <property type="entry name" value="PNPLA"/>
    <property type="match status" value="1"/>
</dbReference>
<comment type="caution">
    <text evidence="4">Lacks conserved residue(s) required for the propagation of feature annotation.</text>
</comment>
<dbReference type="InterPro" id="IPR016035">
    <property type="entry name" value="Acyl_Trfase/lysoPLipase"/>
</dbReference>
<dbReference type="InterPro" id="IPR002641">
    <property type="entry name" value="PNPLA_dom"/>
</dbReference>
<evidence type="ECO:0000256" key="3">
    <source>
        <dbReference type="ARBA" id="ARBA00023098"/>
    </source>
</evidence>
<feature type="short sequence motif" description="DGA/G" evidence="4">
    <location>
        <begin position="161"/>
        <end position="163"/>
    </location>
</feature>
<dbReference type="SUPFAM" id="SSF52151">
    <property type="entry name" value="FabD/lysophospholipase-like"/>
    <property type="match status" value="1"/>
</dbReference>
<dbReference type="PANTHER" id="PTHR14226">
    <property type="entry name" value="NEUROPATHY TARGET ESTERASE/SWISS CHEESE D.MELANOGASTER"/>
    <property type="match status" value="1"/>
</dbReference>
<gene>
    <name evidence="6" type="ORF">SAMN05443633_11738</name>
</gene>
<dbReference type="GO" id="GO:0016787">
    <property type="term" value="F:hydrolase activity"/>
    <property type="evidence" value="ECO:0007669"/>
    <property type="project" value="UniProtKB-UniRule"/>
</dbReference>
<evidence type="ECO:0000256" key="4">
    <source>
        <dbReference type="PROSITE-ProRule" id="PRU01161"/>
    </source>
</evidence>
<keyword evidence="1 4" id="KW-0378">Hydrolase</keyword>